<dbReference type="InterPro" id="IPR023214">
    <property type="entry name" value="HAD_sf"/>
</dbReference>
<name>K1TLG8_9ZZZZ</name>
<gene>
    <name evidence="1" type="ORF">OBE_09132</name>
</gene>
<comment type="caution">
    <text evidence="1">The sequence shown here is derived from an EMBL/GenBank/DDBJ whole genome shotgun (WGS) entry which is preliminary data.</text>
</comment>
<reference evidence="1" key="1">
    <citation type="journal article" date="2013" name="Environ. Microbiol.">
        <title>Microbiota from the distal guts of lean and obese adolescents exhibit partial functional redundancy besides clear differences in community structure.</title>
        <authorList>
            <person name="Ferrer M."/>
            <person name="Ruiz A."/>
            <person name="Lanza F."/>
            <person name="Haange S.B."/>
            <person name="Oberbach A."/>
            <person name="Till H."/>
            <person name="Bargiela R."/>
            <person name="Campoy C."/>
            <person name="Segura M.T."/>
            <person name="Richter M."/>
            <person name="von Bergen M."/>
            <person name="Seifert J."/>
            <person name="Suarez A."/>
        </authorList>
    </citation>
    <scope>NUCLEOTIDE SEQUENCE</scope>
</reference>
<organism evidence="1">
    <name type="scientific">human gut metagenome</name>
    <dbReference type="NCBI Taxonomy" id="408170"/>
    <lineage>
        <taxon>unclassified sequences</taxon>
        <taxon>metagenomes</taxon>
        <taxon>organismal metagenomes</taxon>
    </lineage>
</organism>
<evidence type="ECO:0008006" key="2">
    <source>
        <dbReference type="Google" id="ProtNLM"/>
    </source>
</evidence>
<proteinExistence type="predicted"/>
<dbReference type="EMBL" id="AJWZ01006317">
    <property type="protein sequence ID" value="EKC60121.1"/>
    <property type="molecule type" value="Genomic_DNA"/>
</dbReference>
<evidence type="ECO:0000313" key="1">
    <source>
        <dbReference type="EMBL" id="EKC60121.1"/>
    </source>
</evidence>
<sequence>MLRLTKIFLGNLKFCYLWSLFDVVEDRSVWLTRLEIERTILKKPDPSGALKAAKICGADPSECLYFGDTNTDMKTGK</sequence>
<feature type="non-terminal residue" evidence="1">
    <location>
        <position position="77"/>
    </location>
</feature>
<accession>K1TLG8</accession>
<dbReference type="Pfam" id="PF00702">
    <property type="entry name" value="Hydrolase"/>
    <property type="match status" value="1"/>
</dbReference>
<dbReference type="SUPFAM" id="SSF56784">
    <property type="entry name" value="HAD-like"/>
    <property type="match status" value="1"/>
</dbReference>
<protein>
    <recommendedName>
        <fullName evidence="2">Phosphoglycolate phosphatase</fullName>
    </recommendedName>
</protein>
<dbReference type="AlphaFoldDB" id="K1TLG8"/>
<dbReference type="InterPro" id="IPR036412">
    <property type="entry name" value="HAD-like_sf"/>
</dbReference>
<dbReference type="Gene3D" id="3.40.50.1000">
    <property type="entry name" value="HAD superfamily/HAD-like"/>
    <property type="match status" value="1"/>
</dbReference>